<keyword evidence="3" id="KW-1185">Reference proteome</keyword>
<evidence type="ECO:0000313" key="3">
    <source>
        <dbReference type="Proteomes" id="UP000550508"/>
    </source>
</evidence>
<evidence type="ECO:0000256" key="1">
    <source>
        <dbReference type="SAM" id="Phobius"/>
    </source>
</evidence>
<dbReference type="AlphaFoldDB" id="A0A849VMR8"/>
<protein>
    <submittedName>
        <fullName evidence="2">Uncharacterized protein</fullName>
    </submittedName>
</protein>
<gene>
    <name evidence="2" type="ORF">HQ945_05420</name>
</gene>
<accession>A0A849VMR8</accession>
<comment type="caution">
    <text evidence="2">The sequence shown here is derived from an EMBL/GenBank/DDBJ whole genome shotgun (WGS) entry which is preliminary data.</text>
</comment>
<feature type="transmembrane region" description="Helical" evidence="1">
    <location>
        <begin position="20"/>
        <end position="43"/>
    </location>
</feature>
<reference evidence="2 3" key="1">
    <citation type="submission" date="2020-05" db="EMBL/GenBank/DDBJ databases">
        <authorList>
            <person name="Kim M.K."/>
        </authorList>
    </citation>
    <scope>NUCLEOTIDE SEQUENCE [LARGE SCALE GENOMIC DNA]</scope>
    <source>
        <strain evidence="2 3">BT25</strain>
    </source>
</reference>
<organism evidence="2 3">
    <name type="scientific">Phyllobacterium pellucidum</name>
    <dbReference type="NCBI Taxonomy" id="2740464"/>
    <lineage>
        <taxon>Bacteria</taxon>
        <taxon>Pseudomonadati</taxon>
        <taxon>Pseudomonadota</taxon>
        <taxon>Alphaproteobacteria</taxon>
        <taxon>Hyphomicrobiales</taxon>
        <taxon>Phyllobacteriaceae</taxon>
        <taxon>Phyllobacterium</taxon>
    </lineage>
</organism>
<keyword evidence="1" id="KW-0472">Membrane</keyword>
<sequence length="252" mass="29088">MDQFYSVLLSIWDGSKSAFALLGVAGISFGTVVATAFGLFKVLGEKWLNQKFATQLEAFKSEQSRELEKLRHRINAVFDRTKRLHDREFEVLPNVWAKLVEAKAWASGYLSPFQQYPDLDQMPSADLEEFVEGTRFSAAQKREIINSRKKLDAYIKIHNLYRHNDVLKHLQEASLELSKHGVFVLPELRNEMKTLIDIIHKAVIEHQMNHEIDIGPRLKEGSERLKHEGEPLFNKIEESIAKRLWDSTTTEV</sequence>
<dbReference type="Proteomes" id="UP000550508">
    <property type="component" value="Unassembled WGS sequence"/>
</dbReference>
<keyword evidence="1" id="KW-1133">Transmembrane helix</keyword>
<dbReference type="RefSeq" id="WP_174207759.1">
    <property type="nucleotide sequence ID" value="NZ_JABUMX010000001.1"/>
</dbReference>
<dbReference type="EMBL" id="JABUMX010000001">
    <property type="protein sequence ID" value="NTS30686.1"/>
    <property type="molecule type" value="Genomic_DNA"/>
</dbReference>
<proteinExistence type="predicted"/>
<keyword evidence="1" id="KW-0812">Transmembrane</keyword>
<name>A0A849VMR8_9HYPH</name>
<evidence type="ECO:0000313" key="2">
    <source>
        <dbReference type="EMBL" id="NTS30686.1"/>
    </source>
</evidence>